<reference evidence="1 2" key="1">
    <citation type="submission" date="2018-03" db="EMBL/GenBank/DDBJ databases">
        <title>Complete genome sequence of a second alphabaculovirus from the true armyworm, Mythimna unipuncta.</title>
        <authorList>
            <person name="Harrison R.L."/>
            <person name="Mowery J.D."/>
            <person name="Bauchan G.R."/>
            <person name="Theilmann D.A."/>
            <person name="Erlandson M.A."/>
        </authorList>
    </citation>
    <scope>NUCLEOTIDE SEQUENCE [LARGE SCALE GENOMIC DNA]</scope>
    <source>
        <strain evidence="1 2">KY310</strain>
    </source>
</reference>
<accession>A0A346TPJ7</accession>
<evidence type="ECO:0000313" key="2">
    <source>
        <dbReference type="Proteomes" id="UP000501969"/>
    </source>
</evidence>
<keyword evidence="2" id="KW-1185">Reference proteome</keyword>
<dbReference type="KEGG" id="vg:80534014"/>
<protein>
    <submittedName>
        <fullName evidence="1">ORF60</fullName>
    </submittedName>
</protein>
<proteinExistence type="predicted"/>
<organism evidence="1 2">
    <name type="scientific">Mythimna unipuncta nucleopolyhedrovirus</name>
    <dbReference type="NCBI Taxonomy" id="447897"/>
    <lineage>
        <taxon>Viruses</taxon>
        <taxon>Viruses incertae sedis</taxon>
        <taxon>Naldaviricetes</taxon>
        <taxon>Lefavirales</taxon>
        <taxon>Baculoviridae</taxon>
        <taxon>Alphabaculovirus</taxon>
    </lineage>
</organism>
<dbReference type="Proteomes" id="UP000501969">
    <property type="component" value="Segment"/>
</dbReference>
<name>A0A346TPJ7_9ABAC</name>
<sequence>MESAVCSITNYQDIVDNVLVYDANKTYKRLVFEYASALTEIIERTPLLVESYGEQDERVLYMNKYINIMEEVPWVFLHDIDSDIIEATLYGFVYSDLELSNDEWFRVFKSILINYKIMVIVFGEYSERLKGKFDDREIQANACALGIHLREKLENLNVKYADYLPCAIHEARYYPNFKVVVKQ</sequence>
<dbReference type="EMBL" id="MH124167">
    <property type="protein sequence ID" value="AXU41507.1"/>
    <property type="molecule type" value="Genomic_DNA"/>
</dbReference>
<dbReference type="RefSeq" id="YP_010796519.1">
    <property type="nucleotide sequence ID" value="NC_076031.1"/>
</dbReference>
<evidence type="ECO:0000313" key="1">
    <source>
        <dbReference type="EMBL" id="AXU41507.1"/>
    </source>
</evidence>
<dbReference type="GeneID" id="80534014"/>